<feature type="transmembrane region" description="Helical" evidence="8">
    <location>
        <begin position="364"/>
        <end position="385"/>
    </location>
</feature>
<sequence>MRRSSRSLMLALGALSAFGPISLDVYLPSLPQLADELGASESLAQFTMSACMIGLALGQLVWGPVSDRYGRRVPLILAVSGFTALSVACAFAPTIEVLIAVRFVQGLCGAAGMVIARAIVHDVFSGAGAIAAYSTLAAVMGVAPVLAPLVGGAVATLAGWRGVFIALALIGILLVALSDFAVPETLAPAQRTSGGVVNDVRGVTIALRNGTFMLTAATLAVASLALFGYLQMSPFVLQEQYGLDTQGFAVVFAVNAVGIMLAAQLNRRLAGRMPVARAVQWSLTIGIAAATALVLAAVFGSSLPWLLAPLFLAISMHGVNNPGLTALALGRIQRGAGSASAVLGTLPLLLGAIVPPLLSGLGVSAVLLGATMLGAFVGALALLLLTRALPHR</sequence>
<dbReference type="PANTHER" id="PTHR23502">
    <property type="entry name" value="MAJOR FACILITATOR SUPERFAMILY"/>
    <property type="match status" value="1"/>
</dbReference>
<evidence type="ECO:0000256" key="5">
    <source>
        <dbReference type="ARBA" id="ARBA00022692"/>
    </source>
</evidence>
<dbReference type="CDD" id="cd17320">
    <property type="entry name" value="MFS_MdfA_MDR_like"/>
    <property type="match status" value="1"/>
</dbReference>
<reference evidence="10 11" key="1">
    <citation type="submission" date="2024-02" db="EMBL/GenBank/DDBJ databases">
        <authorList>
            <person name="Saticioglu I.B."/>
        </authorList>
    </citation>
    <scope>NUCLEOTIDE SEQUENCE [LARGE SCALE GENOMIC DNA]</scope>
    <source>
        <strain evidence="10 11">Mu-43</strain>
    </source>
</reference>
<dbReference type="PRINTS" id="PR01035">
    <property type="entry name" value="TCRTETA"/>
</dbReference>
<dbReference type="Pfam" id="PF07690">
    <property type="entry name" value="MFS_1"/>
    <property type="match status" value="1"/>
</dbReference>
<evidence type="ECO:0000313" key="10">
    <source>
        <dbReference type="EMBL" id="MEJ1090324.1"/>
    </source>
</evidence>
<dbReference type="RefSeq" id="WP_337316582.1">
    <property type="nucleotide sequence ID" value="NZ_JBBDGN010000001.1"/>
</dbReference>
<evidence type="ECO:0000313" key="11">
    <source>
        <dbReference type="Proteomes" id="UP001366085"/>
    </source>
</evidence>
<feature type="transmembrane region" description="Helical" evidence="8">
    <location>
        <begin position="132"/>
        <end position="157"/>
    </location>
</feature>
<comment type="subcellular location">
    <subcellularLocation>
        <location evidence="1">Cell membrane</location>
        <topology evidence="1">Multi-pass membrane protein</topology>
    </subcellularLocation>
</comment>
<keyword evidence="4" id="KW-1003">Cell membrane</keyword>
<evidence type="ECO:0000256" key="8">
    <source>
        <dbReference type="SAM" id="Phobius"/>
    </source>
</evidence>
<feature type="domain" description="Major facilitator superfamily (MFS) profile" evidence="9">
    <location>
        <begin position="8"/>
        <end position="392"/>
    </location>
</feature>
<comment type="similarity">
    <text evidence="2">Belongs to the major facilitator superfamily. Bcr/CmlA family.</text>
</comment>
<evidence type="ECO:0000259" key="9">
    <source>
        <dbReference type="PROSITE" id="PS50850"/>
    </source>
</evidence>
<dbReference type="InterPro" id="IPR036259">
    <property type="entry name" value="MFS_trans_sf"/>
</dbReference>
<feature type="transmembrane region" description="Helical" evidence="8">
    <location>
        <begin position="305"/>
        <end position="329"/>
    </location>
</feature>
<feature type="transmembrane region" description="Helical" evidence="8">
    <location>
        <begin position="74"/>
        <end position="93"/>
    </location>
</feature>
<keyword evidence="11" id="KW-1185">Reference proteome</keyword>
<organism evidence="10 11">
    <name type="scientific">Microbacterium istanbulense</name>
    <dbReference type="NCBI Taxonomy" id="3122049"/>
    <lineage>
        <taxon>Bacteria</taxon>
        <taxon>Bacillati</taxon>
        <taxon>Actinomycetota</taxon>
        <taxon>Actinomycetes</taxon>
        <taxon>Micrococcales</taxon>
        <taxon>Microbacteriaceae</taxon>
        <taxon>Microbacterium</taxon>
    </lineage>
</organism>
<keyword evidence="3" id="KW-0813">Transport</keyword>
<feature type="transmembrane region" description="Helical" evidence="8">
    <location>
        <begin position="163"/>
        <end position="182"/>
    </location>
</feature>
<evidence type="ECO:0000256" key="1">
    <source>
        <dbReference type="ARBA" id="ARBA00004651"/>
    </source>
</evidence>
<feature type="transmembrane region" description="Helical" evidence="8">
    <location>
        <begin position="278"/>
        <end position="299"/>
    </location>
</feature>
<gene>
    <name evidence="10" type="ORF">WDU93_01365</name>
</gene>
<comment type="caution">
    <text evidence="10">The sequence shown here is derived from an EMBL/GenBank/DDBJ whole genome shotgun (WGS) entry which is preliminary data.</text>
</comment>
<accession>A0ABU8LG63</accession>
<evidence type="ECO:0000256" key="2">
    <source>
        <dbReference type="ARBA" id="ARBA00006236"/>
    </source>
</evidence>
<dbReference type="PROSITE" id="PS50850">
    <property type="entry name" value="MFS"/>
    <property type="match status" value="1"/>
</dbReference>
<feature type="transmembrane region" description="Helical" evidence="8">
    <location>
        <begin position="99"/>
        <end position="120"/>
    </location>
</feature>
<evidence type="ECO:0000256" key="4">
    <source>
        <dbReference type="ARBA" id="ARBA00022475"/>
    </source>
</evidence>
<keyword evidence="5 8" id="KW-0812">Transmembrane</keyword>
<dbReference type="Proteomes" id="UP001366085">
    <property type="component" value="Unassembled WGS sequence"/>
</dbReference>
<evidence type="ECO:0000256" key="6">
    <source>
        <dbReference type="ARBA" id="ARBA00022989"/>
    </source>
</evidence>
<evidence type="ECO:0000256" key="7">
    <source>
        <dbReference type="ARBA" id="ARBA00023136"/>
    </source>
</evidence>
<keyword evidence="7 8" id="KW-0472">Membrane</keyword>
<dbReference type="Gene3D" id="1.20.1720.10">
    <property type="entry name" value="Multidrug resistance protein D"/>
    <property type="match status" value="1"/>
</dbReference>
<proteinExistence type="inferred from homology"/>
<dbReference type="PANTHER" id="PTHR23502:SF132">
    <property type="entry name" value="POLYAMINE TRANSPORTER 2-RELATED"/>
    <property type="match status" value="1"/>
</dbReference>
<evidence type="ECO:0000256" key="3">
    <source>
        <dbReference type="ARBA" id="ARBA00022448"/>
    </source>
</evidence>
<dbReference type="EMBL" id="JBBDGN010000001">
    <property type="protein sequence ID" value="MEJ1090324.1"/>
    <property type="molecule type" value="Genomic_DNA"/>
</dbReference>
<protein>
    <submittedName>
        <fullName evidence="10">Multidrug effflux MFS transporter</fullName>
    </submittedName>
</protein>
<dbReference type="NCBIfam" id="TIGR00710">
    <property type="entry name" value="efflux_Bcr_CflA"/>
    <property type="match status" value="1"/>
</dbReference>
<dbReference type="InterPro" id="IPR011701">
    <property type="entry name" value="MFS"/>
</dbReference>
<feature type="transmembrane region" description="Helical" evidence="8">
    <location>
        <begin position="211"/>
        <end position="232"/>
    </location>
</feature>
<feature type="transmembrane region" description="Helical" evidence="8">
    <location>
        <begin position="247"/>
        <end position="266"/>
    </location>
</feature>
<keyword evidence="6 8" id="KW-1133">Transmembrane helix</keyword>
<dbReference type="InterPro" id="IPR001958">
    <property type="entry name" value="Tet-R_TetA/multi-R_MdtG-like"/>
</dbReference>
<dbReference type="SUPFAM" id="SSF103473">
    <property type="entry name" value="MFS general substrate transporter"/>
    <property type="match status" value="1"/>
</dbReference>
<name>A0ABU8LG63_9MICO</name>
<feature type="transmembrane region" description="Helical" evidence="8">
    <location>
        <begin position="42"/>
        <end position="62"/>
    </location>
</feature>
<dbReference type="InterPro" id="IPR004812">
    <property type="entry name" value="Efflux_drug-R_Bcr/CmlA"/>
</dbReference>
<feature type="transmembrane region" description="Helical" evidence="8">
    <location>
        <begin position="341"/>
        <end position="358"/>
    </location>
</feature>
<dbReference type="InterPro" id="IPR020846">
    <property type="entry name" value="MFS_dom"/>
</dbReference>